<dbReference type="InterPro" id="IPR011990">
    <property type="entry name" value="TPR-like_helical_dom_sf"/>
</dbReference>
<reference evidence="1 2" key="1">
    <citation type="submission" date="2018-11" db="EMBL/GenBank/DDBJ databases">
        <title>Genome sequence of Saitozyma podzolica DSM 27192.</title>
        <authorList>
            <person name="Aliyu H."/>
            <person name="Gorte O."/>
            <person name="Ochsenreither K."/>
        </authorList>
    </citation>
    <scope>NUCLEOTIDE SEQUENCE [LARGE SCALE GENOMIC DNA]</scope>
    <source>
        <strain evidence="1 2">DSM 27192</strain>
    </source>
</reference>
<dbReference type="Proteomes" id="UP000279259">
    <property type="component" value="Unassembled WGS sequence"/>
</dbReference>
<dbReference type="AlphaFoldDB" id="A0A427YJ01"/>
<dbReference type="EMBL" id="RSCD01000009">
    <property type="protein sequence ID" value="RSH91050.1"/>
    <property type="molecule type" value="Genomic_DNA"/>
</dbReference>
<name>A0A427YJ01_9TREE</name>
<dbReference type="OrthoDB" id="10478592at2759"/>
<organism evidence="1 2">
    <name type="scientific">Saitozyma podzolica</name>
    <dbReference type="NCBI Taxonomy" id="1890683"/>
    <lineage>
        <taxon>Eukaryota</taxon>
        <taxon>Fungi</taxon>
        <taxon>Dikarya</taxon>
        <taxon>Basidiomycota</taxon>
        <taxon>Agaricomycotina</taxon>
        <taxon>Tremellomycetes</taxon>
        <taxon>Tremellales</taxon>
        <taxon>Trimorphomycetaceae</taxon>
        <taxon>Saitozyma</taxon>
    </lineage>
</organism>
<gene>
    <name evidence="1" type="ORF">EHS25_010226</name>
</gene>
<comment type="caution">
    <text evidence="1">The sequence shown here is derived from an EMBL/GenBank/DDBJ whole genome shotgun (WGS) entry which is preliminary data.</text>
</comment>
<sequence length="335" mass="38053">MLGVGIRLVDGLPEVRAYTEDALWTKWRDYSAPSAQNDGESVPQWIVRSRSELERFLSKHDITKPPPSSQSIQQLLDKSSTLLRALKLGMVTSFYEIAFKTPKDIMLHMNKVIGNREWETRWMVPHEKRLASYTYLIDEPRLVETSVKEAVKLKEEGNKLFRKKQYHKAIAKYISATIKLMPWDTAVVSLERNHSSGFADADISVMFNIGLAATRLLEAMPKENQTCENREAAILYSMTACAADYVVYSPVHRPRDDGQGDDALRGMKRDLTAGILVFDDYDGTLKARLEAVNKLDGVPYQPSGKLREAWELGTKFDKPLWQWDHLDKMGAGNGE</sequence>
<dbReference type="Gene3D" id="1.25.40.10">
    <property type="entry name" value="Tetratricopeptide repeat domain"/>
    <property type="match status" value="1"/>
</dbReference>
<dbReference type="SUPFAM" id="SSF48452">
    <property type="entry name" value="TPR-like"/>
    <property type="match status" value="1"/>
</dbReference>
<keyword evidence="2" id="KW-1185">Reference proteome</keyword>
<accession>A0A427YJ01</accession>
<protein>
    <submittedName>
        <fullName evidence="1">Uncharacterized protein</fullName>
    </submittedName>
</protein>
<evidence type="ECO:0000313" key="2">
    <source>
        <dbReference type="Proteomes" id="UP000279259"/>
    </source>
</evidence>
<proteinExistence type="predicted"/>
<evidence type="ECO:0000313" key="1">
    <source>
        <dbReference type="EMBL" id="RSH91050.1"/>
    </source>
</evidence>